<proteinExistence type="predicted"/>
<evidence type="ECO:0000313" key="1">
    <source>
        <dbReference type="EMBL" id="CEK65477.1"/>
    </source>
</evidence>
<reference evidence="1" key="1">
    <citation type="submission" date="2014-12" db="EMBL/GenBank/DDBJ databases">
        <title>Insight into the proteome of Arion vulgaris.</title>
        <authorList>
            <person name="Aradska J."/>
            <person name="Bulat T."/>
            <person name="Smidak R."/>
            <person name="Sarate P."/>
            <person name="Gangsoo J."/>
            <person name="Sialana F."/>
            <person name="Bilban M."/>
            <person name="Lubec G."/>
        </authorList>
    </citation>
    <scope>NUCLEOTIDE SEQUENCE</scope>
    <source>
        <tissue evidence="1">Skin</tissue>
    </source>
</reference>
<organism evidence="1">
    <name type="scientific">Arion vulgaris</name>
    <dbReference type="NCBI Taxonomy" id="1028688"/>
    <lineage>
        <taxon>Eukaryota</taxon>
        <taxon>Metazoa</taxon>
        <taxon>Spiralia</taxon>
        <taxon>Lophotrochozoa</taxon>
        <taxon>Mollusca</taxon>
        <taxon>Gastropoda</taxon>
        <taxon>Heterobranchia</taxon>
        <taxon>Euthyneura</taxon>
        <taxon>Panpulmonata</taxon>
        <taxon>Eupulmonata</taxon>
        <taxon>Stylommatophora</taxon>
        <taxon>Helicina</taxon>
        <taxon>Arionoidea</taxon>
        <taxon>Arionidae</taxon>
        <taxon>Arion</taxon>
    </lineage>
</organism>
<dbReference type="AlphaFoldDB" id="A0A0B6ZAR8"/>
<name>A0A0B6ZAR8_9EUPU</name>
<protein>
    <submittedName>
        <fullName evidence="1">Uncharacterized protein</fullName>
    </submittedName>
</protein>
<gene>
    <name evidence="1" type="primary">ORF55168</name>
</gene>
<sequence length="73" mass="8406">MHKIPTSSPLTSLSLRPSYFYKQVNGEIKEVDIEMDTLFSLKLRHMSRSSSDFEQSVLPMDIDTRHTTLSHGH</sequence>
<accession>A0A0B6ZAR8</accession>
<dbReference type="EMBL" id="HACG01018612">
    <property type="protein sequence ID" value="CEK65477.1"/>
    <property type="molecule type" value="Transcribed_RNA"/>
</dbReference>